<evidence type="ECO:0000313" key="4">
    <source>
        <dbReference type="Proteomes" id="UP000054937"/>
    </source>
</evidence>
<keyword evidence="4" id="KW-1185">Reference proteome</keyword>
<proteinExistence type="predicted"/>
<keyword evidence="2" id="KW-0175">Coiled coil</keyword>
<dbReference type="InterPro" id="IPR023222">
    <property type="entry name" value="PsbQ-like_dom_sf"/>
</dbReference>
<dbReference type="GO" id="GO:0045505">
    <property type="term" value="F:dynein intermediate chain binding"/>
    <property type="evidence" value="ECO:0007669"/>
    <property type="project" value="InterPro"/>
</dbReference>
<reference evidence="3 4" key="1">
    <citation type="journal article" date="2015" name="Sci. Rep.">
        <title>Genome of the facultative scuticociliatosis pathogen Pseudocohnilembus persalinus provides insight into its virulence through horizontal gene transfer.</title>
        <authorList>
            <person name="Xiong J."/>
            <person name="Wang G."/>
            <person name="Cheng J."/>
            <person name="Tian M."/>
            <person name="Pan X."/>
            <person name="Warren A."/>
            <person name="Jiang C."/>
            <person name="Yuan D."/>
            <person name="Miao W."/>
        </authorList>
    </citation>
    <scope>NUCLEOTIDE SEQUENCE [LARGE SCALE GENOMIC DNA]</scope>
    <source>
        <strain evidence="3">36N120E</strain>
    </source>
</reference>
<dbReference type="Proteomes" id="UP000054937">
    <property type="component" value="Unassembled WGS sequence"/>
</dbReference>
<feature type="coiled-coil region" evidence="2">
    <location>
        <begin position="266"/>
        <end position="293"/>
    </location>
</feature>
<dbReference type="GO" id="GO:0051959">
    <property type="term" value="F:dynein light intermediate chain binding"/>
    <property type="evidence" value="ECO:0007669"/>
    <property type="project" value="InterPro"/>
</dbReference>
<name>A0A0V0QB27_PSEPJ</name>
<evidence type="ECO:0000256" key="2">
    <source>
        <dbReference type="SAM" id="Coils"/>
    </source>
</evidence>
<dbReference type="InParanoid" id="A0A0V0QB27"/>
<feature type="coiled-coil region" evidence="2">
    <location>
        <begin position="157"/>
        <end position="184"/>
    </location>
</feature>
<evidence type="ECO:0000256" key="1">
    <source>
        <dbReference type="ARBA" id="ARBA00023078"/>
    </source>
</evidence>
<sequence>MLNLDKDFFKNKLPNFINVGFFQLDMTYIKQEGIKLIQSYITDLEQGILNKFEKVLNQGNQIKEDIIKNLSKKINSIDEYIEYYNFLKSEDLINSIYFIEELNEETDSYVDVCEKFSIQIQRTVYCQYIESATWVKNINYLKTQAKLGLQKQNNIYQAQVNASKQKLEEELKTIEENMNKLRQYHKIDDAYEAFTLSEQITSKFMDLVHKSSQIIQQEQFFKLPPTDFQIYKDKYQNAKLQIELWEIIHYWKYSRSQWQQKGIGGKQYLNDCIEKMENKIDKIQNTFKRYLDKIRNKNCRFNFISSDQFLQIFSLEKQNPQLILNEILSDCFPGIMKIDIENEKYQVESTYLEKRFVQEQYETDFMVKKIYNSFQEEIMKEVLEDQEYKLTPEGIVDFLDDLEREQKLEYKKYFHKGLNELINDQVYPQMLLREKDEFAKFSENNYFIKMAQEKDYQIKLLSMNNTIEYGWEVIDKRDSAVLNSYLGFNKQFLQVLTAISSMQVSTLLTTKQFKNSYICQHLSRILGKQLKNILIHQDYDIQYSLQLTLETAAAKACFTNYLNDVHFVPITEKIGPNIMDQYRIIILDIPDSFVIINRELEQNNKNDSDKNLFQFNLYKLYSVFAIARNLIFRKQVDQHSRGSPELIIYSSFYNYFQRYLNDIQMLIFEKVWLSYFPQFNTKQVLYSFDSNLTYRQLDENRENLTDIINKEAGEKNGADQIFDPQEKLKFKINEFYQNNLYLNPGDQILNQTQQFVNMVQQNQNILVSGDYKMFKMMLKNASYNVLYLKKIIKKLEYFFIHYLNLESNDIQHIYGNEENSGFLSSFLEQIKIQSNYNNYTSSFQEQSKFEQEQYLSEKIQILNSSSSEQNQNYLLDQCDKEAEEEQLIQQKNNQIFSNDQNISSPKKRQSAFNNIMQKEKHFHYDQVNDWVVLEFFRLKKDNQSLDHQENLMKQFQNRKIQQNQGTINIPQTLQTIIYTQNLANHTPASIFGYQYIYMQQLNEEDSFQHWLDSRLFNKNQFFKLCEGSLKFCYLYLYQNIIKKLEKMCSYLNKPYKKIQVLNSFLQCLEILLNEFRKIKIVNGEYIIRCESQNTQSEQIEGKVIQSAMYANFSKNSLLEQDINIKSVINSQVESIFIFCFVQMVTLQFQNQDQIPKYQKTINEFIIESLEQMKQYKFLINKKNNYQYGGACGLLQLLKNNSEHENLSDIYDLVFNINQQRWELNSDYDLLNLAAFNGFSNNYRDQWFEVPEILRLNPKILQFEEIKQIETSSQIKEYKQNIQNFQSQFKHHELFILNKEII</sequence>
<dbReference type="PANTHER" id="PTHR45703:SF36">
    <property type="entry name" value="DYNEIN HEAVY CHAIN, CYTOPLASMIC"/>
    <property type="match status" value="1"/>
</dbReference>
<protein>
    <submittedName>
        <fullName evidence="3">PsbQ-like domain</fullName>
    </submittedName>
</protein>
<gene>
    <name evidence="3" type="ORF">PPERSA_12537</name>
</gene>
<dbReference type="GO" id="GO:0007018">
    <property type="term" value="P:microtubule-based movement"/>
    <property type="evidence" value="ECO:0007669"/>
    <property type="project" value="InterPro"/>
</dbReference>
<dbReference type="PANTHER" id="PTHR45703">
    <property type="entry name" value="DYNEIN HEAVY CHAIN"/>
    <property type="match status" value="1"/>
</dbReference>
<dbReference type="InterPro" id="IPR026983">
    <property type="entry name" value="DHC"/>
</dbReference>
<accession>A0A0V0QB27</accession>
<dbReference type="SUPFAM" id="SSF101112">
    <property type="entry name" value="Oxygen-evolving enhancer protein 3"/>
    <property type="match status" value="1"/>
</dbReference>
<dbReference type="GO" id="GO:0030286">
    <property type="term" value="C:dynein complex"/>
    <property type="evidence" value="ECO:0007669"/>
    <property type="project" value="InterPro"/>
</dbReference>
<dbReference type="EMBL" id="LDAU01000213">
    <property type="protein sequence ID" value="KRW99433.1"/>
    <property type="molecule type" value="Genomic_DNA"/>
</dbReference>
<keyword evidence="1" id="KW-0793">Thylakoid</keyword>
<comment type="caution">
    <text evidence="3">The sequence shown here is derived from an EMBL/GenBank/DDBJ whole genome shotgun (WGS) entry which is preliminary data.</text>
</comment>
<organism evidence="3 4">
    <name type="scientific">Pseudocohnilembus persalinus</name>
    <name type="common">Ciliate</name>
    <dbReference type="NCBI Taxonomy" id="266149"/>
    <lineage>
        <taxon>Eukaryota</taxon>
        <taxon>Sar</taxon>
        <taxon>Alveolata</taxon>
        <taxon>Ciliophora</taxon>
        <taxon>Intramacronucleata</taxon>
        <taxon>Oligohymenophorea</taxon>
        <taxon>Scuticociliatia</taxon>
        <taxon>Philasterida</taxon>
        <taxon>Pseudocohnilembidae</taxon>
        <taxon>Pseudocohnilembus</taxon>
    </lineage>
</organism>
<evidence type="ECO:0000313" key="3">
    <source>
        <dbReference type="EMBL" id="KRW99433.1"/>
    </source>
</evidence>